<evidence type="ECO:0000313" key="1">
    <source>
        <dbReference type="EMBL" id="KIU10980.1"/>
    </source>
</evidence>
<accession>A0A0C3KZM9</accession>
<dbReference type="EMBL" id="JXBC01000004">
    <property type="protein sequence ID" value="KIU10980.1"/>
    <property type="molecule type" value="Genomic_DNA"/>
</dbReference>
<protein>
    <submittedName>
        <fullName evidence="1">Uncharacterized protein</fullName>
    </submittedName>
</protein>
<evidence type="ECO:0000313" key="2">
    <source>
        <dbReference type="Proteomes" id="UP000032247"/>
    </source>
</evidence>
<dbReference type="PANTHER" id="PTHR40045">
    <property type="entry name" value="YCGG FAMILY PROTEIN"/>
    <property type="match status" value="1"/>
</dbReference>
<dbReference type="Proteomes" id="UP000032247">
    <property type="component" value="Unassembled WGS sequence"/>
</dbReference>
<dbReference type="STRING" id="483913.AN935_01595"/>
<reference evidence="1 2" key="1">
    <citation type="submission" date="2014-12" db="EMBL/GenBank/DDBJ databases">
        <title>Comparative genome analysis of Bacillus coagulans HM-08, Clostridium butyricum HM-68, Bacillus subtilis HM-66 and Bacillus licheniformis BL-09.</title>
        <authorList>
            <person name="Zhang H."/>
        </authorList>
    </citation>
    <scope>NUCLEOTIDE SEQUENCE [LARGE SCALE GENOMIC DNA]</scope>
    <source>
        <strain evidence="1 2">HM-66</strain>
    </source>
</reference>
<dbReference type="PATRIC" id="fig|1423.173.peg.3096"/>
<organism evidence="1 2">
    <name type="scientific">Bacillus subtilis</name>
    <dbReference type="NCBI Taxonomy" id="1423"/>
    <lineage>
        <taxon>Bacteria</taxon>
        <taxon>Bacillati</taxon>
        <taxon>Bacillota</taxon>
        <taxon>Bacilli</taxon>
        <taxon>Bacillales</taxon>
        <taxon>Bacillaceae</taxon>
        <taxon>Bacillus</taxon>
    </lineage>
</organism>
<dbReference type="PANTHER" id="PTHR40045:SF1">
    <property type="entry name" value="YQCI_YCGG FAMILY PROTEIN"/>
    <property type="match status" value="1"/>
</dbReference>
<name>A0A0C3KZM9_BACIU</name>
<dbReference type="InterPro" id="IPR014988">
    <property type="entry name" value="Uncharacterised_YqcI/YcgG"/>
</dbReference>
<dbReference type="Pfam" id="PF08892">
    <property type="entry name" value="YqcI_YcgG"/>
    <property type="match status" value="1"/>
</dbReference>
<sequence length="253" mass="29901">MVNGIYTKSFLERIQEELPEWQRIAFELLAETLGDDADTFPCIPGRQAFLTDQLRIAFAGDPRENRTAEELAPLLAEYGKISRDTGKYASLVVLFDTPEDLAEHYSIEAYEELFWRFLNRLSHQDEKEWPEDIPADPEHYKWEFCFDGEPYFLLCATPAHEARKSRSFPFFMITFQPRWVFEDLNGSTAFGRNMSRLIRSRLEAYDQAPIHPQLGWYGGKDNREWKQYFLRDDEKQVSKCPFSYLKNMFNKMK</sequence>
<dbReference type="RefSeq" id="WP_031600132.1">
    <property type="nucleotide sequence ID" value="NZ_AP024624.1"/>
</dbReference>
<comment type="caution">
    <text evidence="1">The sequence shown here is derived from an EMBL/GenBank/DDBJ whole genome shotgun (WGS) entry which is preliminary data.</text>
</comment>
<proteinExistence type="predicted"/>
<gene>
    <name evidence="1" type="ORF">SC09_Contig25orf00889</name>
</gene>
<dbReference type="AlphaFoldDB" id="A0A0C3KZM9"/>